<dbReference type="RefSeq" id="WP_147053472.1">
    <property type="nucleotide sequence ID" value="NZ_CP042437.1"/>
</dbReference>
<dbReference type="EMBL" id="CP042437">
    <property type="protein sequence ID" value="QEC76295.1"/>
    <property type="molecule type" value="Genomic_DNA"/>
</dbReference>
<dbReference type="InterPro" id="IPR006175">
    <property type="entry name" value="YjgF/YER057c/UK114"/>
</dbReference>
<dbReference type="SUPFAM" id="SSF55298">
    <property type="entry name" value="YjgF-like"/>
    <property type="match status" value="1"/>
</dbReference>
<dbReference type="Pfam" id="PF01042">
    <property type="entry name" value="Ribonuc_L-PSP"/>
    <property type="match status" value="1"/>
</dbReference>
<comment type="similarity">
    <text evidence="1">Belongs to the RutC family.</text>
</comment>
<dbReference type="GO" id="GO:0005829">
    <property type="term" value="C:cytosol"/>
    <property type="evidence" value="ECO:0007669"/>
    <property type="project" value="TreeGrafter"/>
</dbReference>
<dbReference type="PANTHER" id="PTHR11803">
    <property type="entry name" value="2-IMINOBUTANOATE/2-IMINOPROPANOATE DEAMINASE RIDA"/>
    <property type="match status" value="1"/>
</dbReference>
<dbReference type="CDD" id="cd00448">
    <property type="entry name" value="YjgF_YER057c_UK114_family"/>
    <property type="match status" value="1"/>
</dbReference>
<dbReference type="KEGG" id="mgk:FSB76_10190"/>
<dbReference type="Gene3D" id="3.30.1330.40">
    <property type="entry name" value="RutC-like"/>
    <property type="match status" value="1"/>
</dbReference>
<protein>
    <submittedName>
        <fullName evidence="2">RidA family protein</fullName>
    </submittedName>
</protein>
<dbReference type="InterPro" id="IPR035959">
    <property type="entry name" value="RutC-like_sf"/>
</dbReference>
<evidence type="ECO:0000256" key="1">
    <source>
        <dbReference type="ARBA" id="ARBA00010552"/>
    </source>
</evidence>
<keyword evidence="3" id="KW-1185">Reference proteome</keyword>
<dbReference type="FunFam" id="3.30.1330.40:FF:000001">
    <property type="entry name" value="L-PSP family endoribonuclease"/>
    <property type="match status" value="1"/>
</dbReference>
<dbReference type="GO" id="GO:0019239">
    <property type="term" value="F:deaminase activity"/>
    <property type="evidence" value="ECO:0007669"/>
    <property type="project" value="TreeGrafter"/>
</dbReference>
<dbReference type="OrthoDB" id="9799840at2"/>
<dbReference type="AlphaFoldDB" id="A0A5B8W050"/>
<gene>
    <name evidence="2" type="ORF">FSB76_10190</name>
</gene>
<proteinExistence type="inferred from homology"/>
<evidence type="ECO:0000313" key="2">
    <source>
        <dbReference type="EMBL" id="QEC76295.1"/>
    </source>
</evidence>
<sequence>MSSKISFNTVKIPRLNTFIPQAVIAGGLIYVSGMAGLNPETGKLIDDTFEGQARQAFTNIQTILQEADSRMDNIVKTTIWMVSGQDPTFAAINKVYGEFFPENPPARSAPQVMPFPGGILISVECVALV</sequence>
<dbReference type="Proteomes" id="UP000321362">
    <property type="component" value="Chromosome"/>
</dbReference>
<reference evidence="2 3" key="1">
    <citation type="journal article" date="2013" name="J. Microbiol.">
        <title>Mucilaginibacter ginsenosidivorax sp. nov., with ginsenoside converting activity isolated from sediment.</title>
        <authorList>
            <person name="Kim J.K."/>
            <person name="Choi T.E."/>
            <person name="Liu Q.M."/>
            <person name="Park H.Y."/>
            <person name="Yi T.H."/>
            <person name="Yoon M.H."/>
            <person name="Kim S.C."/>
            <person name="Im W.T."/>
        </authorList>
    </citation>
    <scope>NUCLEOTIDE SEQUENCE [LARGE SCALE GENOMIC DNA]</scope>
    <source>
        <strain evidence="2 3">KHI28</strain>
    </source>
</reference>
<accession>A0A5B8W050</accession>
<evidence type="ECO:0000313" key="3">
    <source>
        <dbReference type="Proteomes" id="UP000321362"/>
    </source>
</evidence>
<dbReference type="PANTHER" id="PTHR11803:SF58">
    <property type="entry name" value="PROTEIN HMF1-RELATED"/>
    <property type="match status" value="1"/>
</dbReference>
<name>A0A5B8W050_9SPHI</name>
<organism evidence="2 3">
    <name type="scientific">Mucilaginibacter ginsenosidivorax</name>
    <dbReference type="NCBI Taxonomy" id="862126"/>
    <lineage>
        <taxon>Bacteria</taxon>
        <taxon>Pseudomonadati</taxon>
        <taxon>Bacteroidota</taxon>
        <taxon>Sphingobacteriia</taxon>
        <taxon>Sphingobacteriales</taxon>
        <taxon>Sphingobacteriaceae</taxon>
        <taxon>Mucilaginibacter</taxon>
    </lineage>
</organism>